<dbReference type="InterPro" id="IPR001845">
    <property type="entry name" value="HTH_ArsR_DNA-bd_dom"/>
</dbReference>
<proteinExistence type="predicted"/>
<dbReference type="SUPFAM" id="SSF46785">
    <property type="entry name" value="Winged helix' DNA-binding domain"/>
    <property type="match status" value="1"/>
</dbReference>
<dbReference type="InterPro" id="IPR036390">
    <property type="entry name" value="WH_DNA-bd_sf"/>
</dbReference>
<evidence type="ECO:0000256" key="2">
    <source>
        <dbReference type="ARBA" id="ARBA00023125"/>
    </source>
</evidence>
<dbReference type="PRINTS" id="PR00778">
    <property type="entry name" value="HTHARSR"/>
</dbReference>
<dbReference type="PANTHER" id="PTHR33154:SF33">
    <property type="entry name" value="TRANSCRIPTIONAL REPRESSOR SDPR"/>
    <property type="match status" value="1"/>
</dbReference>
<accession>A0A7I7K900</accession>
<evidence type="ECO:0000256" key="3">
    <source>
        <dbReference type="ARBA" id="ARBA00023163"/>
    </source>
</evidence>
<dbReference type="OrthoDB" id="9806976at2"/>
<dbReference type="Proteomes" id="UP000467006">
    <property type="component" value="Chromosome"/>
</dbReference>
<dbReference type="PROSITE" id="PS50987">
    <property type="entry name" value="HTH_ARSR_2"/>
    <property type="match status" value="1"/>
</dbReference>
<dbReference type="EMBL" id="AP022563">
    <property type="protein sequence ID" value="BBX20546.1"/>
    <property type="molecule type" value="Genomic_DNA"/>
</dbReference>
<reference evidence="4 5" key="1">
    <citation type="journal article" date="2019" name="Emerg. Microbes Infect.">
        <title>Comprehensive subspecies identification of 175 nontuberculous mycobacteria species based on 7547 genomic profiles.</title>
        <authorList>
            <person name="Matsumoto Y."/>
            <person name="Kinjo T."/>
            <person name="Motooka D."/>
            <person name="Nabeya D."/>
            <person name="Jung N."/>
            <person name="Uechi K."/>
            <person name="Horii T."/>
            <person name="Iida T."/>
            <person name="Fujita J."/>
            <person name="Nakamura S."/>
        </authorList>
    </citation>
    <scope>NUCLEOTIDE SEQUENCE [LARGE SCALE GENOMIC DNA]</scope>
    <source>
        <strain evidence="4 5">JCM 6396</strain>
    </source>
</reference>
<dbReference type="Gene3D" id="1.10.10.10">
    <property type="entry name" value="Winged helix-like DNA-binding domain superfamily/Winged helix DNA-binding domain"/>
    <property type="match status" value="1"/>
</dbReference>
<dbReference type="GO" id="GO:0003700">
    <property type="term" value="F:DNA-binding transcription factor activity"/>
    <property type="evidence" value="ECO:0007669"/>
    <property type="project" value="InterPro"/>
</dbReference>
<dbReference type="InterPro" id="IPR051081">
    <property type="entry name" value="HTH_MetalResp_TranReg"/>
</dbReference>
<dbReference type="SMART" id="SM00418">
    <property type="entry name" value="HTH_ARSR"/>
    <property type="match status" value="1"/>
</dbReference>
<evidence type="ECO:0000313" key="4">
    <source>
        <dbReference type="EMBL" id="BBX20546.1"/>
    </source>
</evidence>
<name>A0A7I7K900_9MYCO</name>
<keyword evidence="2" id="KW-0238">DNA-binding</keyword>
<dbReference type="AlphaFoldDB" id="A0A7I7K900"/>
<dbReference type="PANTHER" id="PTHR33154">
    <property type="entry name" value="TRANSCRIPTIONAL REGULATOR, ARSR FAMILY"/>
    <property type="match status" value="1"/>
</dbReference>
<protein>
    <submittedName>
        <fullName evidence="4">Transcriptional regulator</fullName>
    </submittedName>
</protein>
<keyword evidence="1" id="KW-0805">Transcription regulation</keyword>
<dbReference type="Pfam" id="PF01022">
    <property type="entry name" value="HTH_5"/>
    <property type="match status" value="1"/>
</dbReference>
<dbReference type="NCBIfam" id="NF033788">
    <property type="entry name" value="HTH_metalloreg"/>
    <property type="match status" value="1"/>
</dbReference>
<sequence>MQATTLGALAEPNRLRIVELLRTGPLSVGEIAETLEIRQPQVSKHLRVLGDSGIVVGEALSRKRIYHLDPAPFEEIGRWVESFTHLWEARLDSLGRYLDSLADGADGEPTDR</sequence>
<evidence type="ECO:0000313" key="5">
    <source>
        <dbReference type="Proteomes" id="UP000467006"/>
    </source>
</evidence>
<dbReference type="GO" id="GO:0003677">
    <property type="term" value="F:DNA binding"/>
    <property type="evidence" value="ECO:0007669"/>
    <property type="project" value="UniProtKB-KW"/>
</dbReference>
<keyword evidence="3" id="KW-0804">Transcription</keyword>
<evidence type="ECO:0000256" key="1">
    <source>
        <dbReference type="ARBA" id="ARBA00023015"/>
    </source>
</evidence>
<keyword evidence="5" id="KW-1185">Reference proteome</keyword>
<dbReference type="KEGG" id="mdu:MDUV_54060"/>
<dbReference type="RefSeq" id="WP_098002787.1">
    <property type="nucleotide sequence ID" value="NZ_AP022563.1"/>
</dbReference>
<gene>
    <name evidence="4" type="ORF">MDUV_54060</name>
</gene>
<organism evidence="4 5">
    <name type="scientific">Mycolicibacterium duvalii</name>
    <dbReference type="NCBI Taxonomy" id="39688"/>
    <lineage>
        <taxon>Bacteria</taxon>
        <taxon>Bacillati</taxon>
        <taxon>Actinomycetota</taxon>
        <taxon>Actinomycetes</taxon>
        <taxon>Mycobacteriales</taxon>
        <taxon>Mycobacteriaceae</taxon>
        <taxon>Mycolicibacterium</taxon>
    </lineage>
</organism>
<dbReference type="InterPro" id="IPR036388">
    <property type="entry name" value="WH-like_DNA-bd_sf"/>
</dbReference>
<dbReference type="InterPro" id="IPR011991">
    <property type="entry name" value="ArsR-like_HTH"/>
</dbReference>
<dbReference type="CDD" id="cd00090">
    <property type="entry name" value="HTH_ARSR"/>
    <property type="match status" value="1"/>
</dbReference>